<organism evidence="4 5">
    <name type="scientific">Enterocloster alcoholdehydrogenati</name>
    <dbReference type="NCBI Taxonomy" id="2547410"/>
    <lineage>
        <taxon>Bacteria</taxon>
        <taxon>Bacillati</taxon>
        <taxon>Bacillota</taxon>
        <taxon>Clostridia</taxon>
        <taxon>Lachnospirales</taxon>
        <taxon>Lachnospiraceae</taxon>
        <taxon>Enterocloster</taxon>
    </lineage>
</organism>
<dbReference type="Gene3D" id="2.10.270.10">
    <property type="entry name" value="Cholin Binding"/>
    <property type="match status" value="3"/>
</dbReference>
<evidence type="ECO:0000256" key="1">
    <source>
        <dbReference type="ARBA" id="ARBA00022737"/>
    </source>
</evidence>
<dbReference type="Proteomes" id="UP001600894">
    <property type="component" value="Unassembled WGS sequence"/>
</dbReference>
<dbReference type="RefSeq" id="WP_390470899.1">
    <property type="nucleotide sequence ID" value="NZ_BAABXL010000001.1"/>
</dbReference>
<feature type="chain" id="PRO_5045903761" description="Cell wall-binding protein" evidence="3">
    <location>
        <begin position="27"/>
        <end position="456"/>
    </location>
</feature>
<feature type="signal peptide" evidence="3">
    <location>
        <begin position="1"/>
        <end position="26"/>
    </location>
</feature>
<evidence type="ECO:0000256" key="3">
    <source>
        <dbReference type="SAM" id="SignalP"/>
    </source>
</evidence>
<keyword evidence="5" id="KW-1185">Reference proteome</keyword>
<evidence type="ECO:0008006" key="6">
    <source>
        <dbReference type="Google" id="ProtNLM"/>
    </source>
</evidence>
<sequence length="456" mass="51671">MKRKITAVWAAALLLSAGAANVTALAEGWAQSNGSWVYYDSNGNKIHNEWRKGADGKWRYLDGDGSMAVNVWIDGDYYVDSDGIMVTEKWLHVPEDEGEDEWYYFTESGRKVEDTWKKISDKWYHFDSNGAMERGWILDDMYYTGDDGVMRTGWQKLIPPEQYDEEINKVVPGYDTGSIDYGEDGYYWFYFGTNGKKYVPGDDNSGDDYGTRKIDGDYYCFDDDGILQMGWKNVRNNNGGSIQDYMYFGSDGKARIGWYSIEPPEDLEGYDGDVEWFYFSNNGTPKAADSDRLDTQDLTRINGKTYLFNEKGNPLYGLRKVYTGSGDDNWTAYYFGNKNQSCVQKGKMTVEEDDGSKTEYYFSDNGRGYTGVRDGRLYYKGKLQKATDGQKYVCYRVDGGNYVVNSSGKVMKDTTVKNSDGVKFKTTASGTLSTADDDSDIDSYVTAPEEPLCLES</sequence>
<accession>A0ABQ0B215</accession>
<keyword evidence="3" id="KW-0732">Signal</keyword>
<gene>
    <name evidence="4" type="ORF">F130042H8_33880</name>
</gene>
<name>A0ABQ0B215_9FIRM</name>
<dbReference type="Pfam" id="PF01473">
    <property type="entry name" value="Choline_bind_1"/>
    <property type="match status" value="1"/>
</dbReference>
<dbReference type="InterPro" id="IPR018337">
    <property type="entry name" value="Cell_wall/Cho-bd_repeat"/>
</dbReference>
<comment type="caution">
    <text evidence="4">The sequence shown here is derived from an EMBL/GenBank/DDBJ whole genome shotgun (WGS) entry which is preliminary data.</text>
</comment>
<dbReference type="Pfam" id="PF19127">
    <property type="entry name" value="Choline_bind_3"/>
    <property type="match status" value="1"/>
</dbReference>
<feature type="repeat" description="Cell wall-binding" evidence="2">
    <location>
        <begin position="113"/>
        <end position="132"/>
    </location>
</feature>
<proteinExistence type="predicted"/>
<evidence type="ECO:0000256" key="2">
    <source>
        <dbReference type="PROSITE-ProRule" id="PRU00591"/>
    </source>
</evidence>
<evidence type="ECO:0000313" key="4">
    <source>
        <dbReference type="EMBL" id="GAA6270328.1"/>
    </source>
</evidence>
<protein>
    <recommendedName>
        <fullName evidence="6">Cell wall-binding protein</fullName>
    </recommendedName>
</protein>
<dbReference type="SUPFAM" id="SSF69360">
    <property type="entry name" value="Cell wall binding repeat"/>
    <property type="match status" value="1"/>
</dbReference>
<dbReference type="PROSITE" id="PS51170">
    <property type="entry name" value="CW"/>
    <property type="match status" value="1"/>
</dbReference>
<keyword evidence="1" id="KW-0677">Repeat</keyword>
<reference evidence="4 5" key="1">
    <citation type="submission" date="2024-04" db="EMBL/GenBank/DDBJ databases">
        <title>Defined microbial consortia suppress multidrug-resistant proinflammatory Enterobacteriaceae via ecological control.</title>
        <authorList>
            <person name="Furuichi M."/>
            <person name="Kawaguchi T."/>
            <person name="Pust M."/>
            <person name="Yasuma K."/>
            <person name="Plichta D."/>
            <person name="Hasegawa N."/>
            <person name="Ohya T."/>
            <person name="Bhattarai S."/>
            <person name="Sasajima S."/>
            <person name="Aoto Y."/>
            <person name="Tuganbaev T."/>
            <person name="Yaginuma M."/>
            <person name="Ueda M."/>
            <person name="Okahashi N."/>
            <person name="Amafuji K."/>
            <person name="Kiridooshi Y."/>
            <person name="Sugita K."/>
            <person name="Strazar M."/>
            <person name="Skelly A."/>
            <person name="Suda W."/>
            <person name="Hattori M."/>
            <person name="Nakamoto N."/>
            <person name="Caballero S."/>
            <person name="Norman J."/>
            <person name="Olle B."/>
            <person name="Tanoue T."/>
            <person name="Arita M."/>
            <person name="Bucci V."/>
            <person name="Atarashi K."/>
            <person name="Xavier R."/>
            <person name="Honda K."/>
        </authorList>
    </citation>
    <scope>NUCLEOTIDE SEQUENCE [LARGE SCALE GENOMIC DNA]</scope>
    <source>
        <strain evidence="5">f13</strain>
    </source>
</reference>
<evidence type="ECO:0000313" key="5">
    <source>
        <dbReference type="Proteomes" id="UP001600894"/>
    </source>
</evidence>
<dbReference type="EMBL" id="BAABXL010000001">
    <property type="protein sequence ID" value="GAA6270328.1"/>
    <property type="molecule type" value="Genomic_DNA"/>
</dbReference>